<evidence type="ECO:0000256" key="3">
    <source>
        <dbReference type="ARBA" id="ARBA00022606"/>
    </source>
</evidence>
<evidence type="ECO:0000313" key="11">
    <source>
        <dbReference type="EMBL" id="KAG5670043.1"/>
    </source>
</evidence>
<comment type="subcellular location">
    <subcellularLocation>
        <location evidence="1">Cell membrane</location>
        <topology evidence="1">Multi-pass membrane protein</topology>
    </subcellularLocation>
</comment>
<organism evidence="11 12">
    <name type="scientific">Polypedilum vanderplanki</name>
    <name type="common">Sleeping chironomid midge</name>
    <dbReference type="NCBI Taxonomy" id="319348"/>
    <lineage>
        <taxon>Eukaryota</taxon>
        <taxon>Metazoa</taxon>
        <taxon>Ecdysozoa</taxon>
        <taxon>Arthropoda</taxon>
        <taxon>Hexapoda</taxon>
        <taxon>Insecta</taxon>
        <taxon>Pterygota</taxon>
        <taxon>Neoptera</taxon>
        <taxon>Endopterygota</taxon>
        <taxon>Diptera</taxon>
        <taxon>Nematocera</taxon>
        <taxon>Chironomoidea</taxon>
        <taxon>Chironomidae</taxon>
        <taxon>Chironominae</taxon>
        <taxon>Polypedilum</taxon>
        <taxon>Polypedilum</taxon>
    </lineage>
</organism>
<dbReference type="EMBL" id="JADBJN010000003">
    <property type="protein sequence ID" value="KAG5670043.1"/>
    <property type="molecule type" value="Genomic_DNA"/>
</dbReference>
<dbReference type="PANTHER" id="PTHR21137">
    <property type="entry name" value="ODORANT RECEPTOR"/>
    <property type="match status" value="1"/>
</dbReference>
<feature type="transmembrane region" description="Helical" evidence="10">
    <location>
        <begin position="184"/>
        <end position="204"/>
    </location>
</feature>
<gene>
    <name evidence="11" type="ORF">PVAND_000329</name>
</gene>
<dbReference type="GO" id="GO:0004984">
    <property type="term" value="F:olfactory receptor activity"/>
    <property type="evidence" value="ECO:0007669"/>
    <property type="project" value="InterPro"/>
</dbReference>
<feature type="transmembrane region" description="Helical" evidence="10">
    <location>
        <begin position="107"/>
        <end position="135"/>
    </location>
</feature>
<evidence type="ECO:0000256" key="10">
    <source>
        <dbReference type="SAM" id="Phobius"/>
    </source>
</evidence>
<feature type="transmembrane region" description="Helical" evidence="10">
    <location>
        <begin position="216"/>
        <end position="233"/>
    </location>
</feature>
<keyword evidence="8" id="KW-0675">Receptor</keyword>
<evidence type="ECO:0000256" key="6">
    <source>
        <dbReference type="ARBA" id="ARBA00022989"/>
    </source>
</evidence>
<name>A0A9J6BKL9_POLVA</name>
<dbReference type="GO" id="GO:0005886">
    <property type="term" value="C:plasma membrane"/>
    <property type="evidence" value="ECO:0007669"/>
    <property type="project" value="UniProtKB-SubCell"/>
</dbReference>
<keyword evidence="3" id="KW-0716">Sensory transduction</keyword>
<protein>
    <recommendedName>
        <fullName evidence="13">Odorant receptor</fullName>
    </recommendedName>
</protein>
<evidence type="ECO:0000313" key="12">
    <source>
        <dbReference type="Proteomes" id="UP001107558"/>
    </source>
</evidence>
<evidence type="ECO:0000256" key="7">
    <source>
        <dbReference type="ARBA" id="ARBA00023136"/>
    </source>
</evidence>
<keyword evidence="5" id="KW-0552">Olfaction</keyword>
<feature type="transmembrane region" description="Helical" evidence="10">
    <location>
        <begin position="64"/>
        <end position="86"/>
    </location>
</feature>
<keyword evidence="9" id="KW-0807">Transducer</keyword>
<dbReference type="GO" id="GO:0005549">
    <property type="term" value="F:odorant binding"/>
    <property type="evidence" value="ECO:0007669"/>
    <property type="project" value="InterPro"/>
</dbReference>
<comment type="caution">
    <text evidence="11">The sequence shown here is derived from an EMBL/GenBank/DDBJ whole genome shotgun (WGS) entry which is preliminary data.</text>
</comment>
<evidence type="ECO:0000256" key="2">
    <source>
        <dbReference type="ARBA" id="ARBA00022475"/>
    </source>
</evidence>
<keyword evidence="7 10" id="KW-0472">Membrane</keyword>
<keyword evidence="6 10" id="KW-1133">Transmembrane helix</keyword>
<evidence type="ECO:0000256" key="1">
    <source>
        <dbReference type="ARBA" id="ARBA00004651"/>
    </source>
</evidence>
<dbReference type="Proteomes" id="UP001107558">
    <property type="component" value="Chromosome 3"/>
</dbReference>
<dbReference type="Pfam" id="PF02949">
    <property type="entry name" value="7tm_6"/>
    <property type="match status" value="1"/>
</dbReference>
<keyword evidence="2" id="KW-1003">Cell membrane</keyword>
<proteinExistence type="predicted"/>
<accession>A0A9J6BKL9</accession>
<evidence type="ECO:0008006" key="13">
    <source>
        <dbReference type="Google" id="ProtNLM"/>
    </source>
</evidence>
<evidence type="ECO:0000256" key="4">
    <source>
        <dbReference type="ARBA" id="ARBA00022692"/>
    </source>
</evidence>
<evidence type="ECO:0000256" key="9">
    <source>
        <dbReference type="ARBA" id="ARBA00023224"/>
    </source>
</evidence>
<dbReference type="AlphaFoldDB" id="A0A9J6BKL9"/>
<dbReference type="InterPro" id="IPR004117">
    <property type="entry name" value="7tm6_olfct_rcpt"/>
</dbReference>
<keyword evidence="4 10" id="KW-0812">Transmembrane</keyword>
<dbReference type="GO" id="GO:0007165">
    <property type="term" value="P:signal transduction"/>
    <property type="evidence" value="ECO:0007669"/>
    <property type="project" value="UniProtKB-KW"/>
</dbReference>
<keyword evidence="12" id="KW-1185">Reference proteome</keyword>
<evidence type="ECO:0000256" key="5">
    <source>
        <dbReference type="ARBA" id="ARBA00022725"/>
    </source>
</evidence>
<reference evidence="11" key="1">
    <citation type="submission" date="2021-03" db="EMBL/GenBank/DDBJ databases">
        <title>Chromosome level genome of the anhydrobiotic midge Polypedilum vanderplanki.</title>
        <authorList>
            <person name="Yoshida Y."/>
            <person name="Kikawada T."/>
            <person name="Gusev O."/>
        </authorList>
    </citation>
    <scope>NUCLEOTIDE SEQUENCE</scope>
    <source>
        <strain evidence="11">NIAS01</strain>
        <tissue evidence="11">Whole body or cell culture</tissue>
    </source>
</reference>
<sequence>MDIVIKTLPNLALIPYNTSKAIIFYIQRKKIVKLLEALIENWKLSQVKTNYKSELKKFQFLNKFYIITYVLIMTLPTITSVYEYICKQQRKEMIEVWFPWDSKNNDLGFFIGMAFIYWSGSNVCFIIVSADFYIFSTITVLSILFDALKNDIKAAVNAKNVKKLKIAIERHQKLILISDNLEKIFSFIFIYSFLNAAFALGFSGFELAAAKTLHEYSLCVPFMIGALAQIYFYCYYGEKLLIASVSVANGIFESNWDDLHDSKVRKLLILVIQRSQKAKKLNVLGFSELTLDTFTKISTSAYSYYTLLKDIYYE</sequence>
<dbReference type="OrthoDB" id="7534672at2759"/>
<evidence type="ECO:0000256" key="8">
    <source>
        <dbReference type="ARBA" id="ARBA00023170"/>
    </source>
</evidence>
<dbReference type="PANTHER" id="PTHR21137:SF35">
    <property type="entry name" value="ODORANT RECEPTOR 19A-RELATED"/>
    <property type="match status" value="1"/>
</dbReference>